<feature type="compositionally biased region" description="Polar residues" evidence="1">
    <location>
        <begin position="629"/>
        <end position="638"/>
    </location>
</feature>
<feature type="compositionally biased region" description="Basic residues" evidence="1">
    <location>
        <begin position="1153"/>
        <end position="1165"/>
    </location>
</feature>
<feature type="region of interest" description="Disordered" evidence="1">
    <location>
        <begin position="751"/>
        <end position="783"/>
    </location>
</feature>
<feature type="compositionally biased region" description="Basic and acidic residues" evidence="1">
    <location>
        <begin position="41"/>
        <end position="52"/>
    </location>
</feature>
<dbReference type="KEGG" id="kne:92179732"/>
<feature type="region of interest" description="Disordered" evidence="1">
    <location>
        <begin position="1079"/>
        <end position="1314"/>
    </location>
</feature>
<feature type="compositionally biased region" description="Acidic residues" evidence="1">
    <location>
        <begin position="1004"/>
        <end position="1016"/>
    </location>
</feature>
<dbReference type="Proteomes" id="UP001388673">
    <property type="component" value="Unassembled WGS sequence"/>
</dbReference>
<feature type="compositionally biased region" description="Basic and acidic residues" evidence="1">
    <location>
        <begin position="988"/>
        <end position="1003"/>
    </location>
</feature>
<evidence type="ECO:0000256" key="1">
    <source>
        <dbReference type="SAM" id="MobiDB-lite"/>
    </source>
</evidence>
<dbReference type="GeneID" id="92179732"/>
<feature type="compositionally biased region" description="Acidic residues" evidence="1">
    <location>
        <begin position="1242"/>
        <end position="1260"/>
    </location>
</feature>
<proteinExistence type="predicted"/>
<feature type="compositionally biased region" description="Basic residues" evidence="1">
    <location>
        <begin position="86"/>
        <end position="97"/>
    </location>
</feature>
<protein>
    <recommendedName>
        <fullName evidence="4">Myb-like domain-containing protein</fullName>
    </recommendedName>
</protein>
<feature type="region of interest" description="Disordered" evidence="1">
    <location>
        <begin position="817"/>
        <end position="840"/>
    </location>
</feature>
<accession>A0AAW0Z1L5</accession>
<feature type="compositionally biased region" description="Acidic residues" evidence="1">
    <location>
        <begin position="1030"/>
        <end position="1057"/>
    </location>
</feature>
<name>A0AAW0Z1L5_9TREE</name>
<dbReference type="RefSeq" id="XP_066804276.1">
    <property type="nucleotide sequence ID" value="XM_066945587.1"/>
</dbReference>
<feature type="compositionally biased region" description="Basic and acidic residues" evidence="1">
    <location>
        <begin position="1297"/>
        <end position="1306"/>
    </location>
</feature>
<organism evidence="2 3">
    <name type="scientific">Kwoniella newhampshirensis</name>
    <dbReference type="NCBI Taxonomy" id="1651941"/>
    <lineage>
        <taxon>Eukaryota</taxon>
        <taxon>Fungi</taxon>
        <taxon>Dikarya</taxon>
        <taxon>Basidiomycota</taxon>
        <taxon>Agaricomycotina</taxon>
        <taxon>Tremellomycetes</taxon>
        <taxon>Tremellales</taxon>
        <taxon>Cryptococcaceae</taxon>
        <taxon>Kwoniella</taxon>
    </lineage>
</organism>
<feature type="compositionally biased region" description="Polar residues" evidence="1">
    <location>
        <begin position="593"/>
        <end position="615"/>
    </location>
</feature>
<feature type="compositionally biased region" description="Polar residues" evidence="1">
    <location>
        <begin position="754"/>
        <end position="774"/>
    </location>
</feature>
<evidence type="ECO:0000313" key="2">
    <source>
        <dbReference type="EMBL" id="KAK8861651.1"/>
    </source>
</evidence>
<feature type="region of interest" description="Disordered" evidence="1">
    <location>
        <begin position="585"/>
        <end position="682"/>
    </location>
</feature>
<feature type="compositionally biased region" description="Acidic residues" evidence="1">
    <location>
        <begin position="449"/>
        <end position="461"/>
    </location>
</feature>
<evidence type="ECO:0008006" key="4">
    <source>
        <dbReference type="Google" id="ProtNLM"/>
    </source>
</evidence>
<reference evidence="2 3" key="1">
    <citation type="journal article" date="2024" name="bioRxiv">
        <title>Comparative genomics of Cryptococcus and Kwoniella reveals pathogenesis evolution and contrasting karyotype dynamics via intercentromeric recombination or chromosome fusion.</title>
        <authorList>
            <person name="Coelho M.A."/>
            <person name="David-Palma M."/>
            <person name="Shea T."/>
            <person name="Bowers K."/>
            <person name="McGinley-Smith S."/>
            <person name="Mohammad A.W."/>
            <person name="Gnirke A."/>
            <person name="Yurkov A.M."/>
            <person name="Nowrousian M."/>
            <person name="Sun S."/>
            <person name="Cuomo C.A."/>
            <person name="Heitman J."/>
        </authorList>
    </citation>
    <scope>NUCLEOTIDE SEQUENCE [LARGE SCALE GENOMIC DNA]</scope>
    <source>
        <strain evidence="2 3">CBS 13917</strain>
    </source>
</reference>
<feature type="compositionally biased region" description="Polar residues" evidence="1">
    <location>
        <begin position="645"/>
        <end position="662"/>
    </location>
</feature>
<feature type="region of interest" description="Disordered" evidence="1">
    <location>
        <begin position="988"/>
        <end position="1057"/>
    </location>
</feature>
<feature type="compositionally biased region" description="Basic residues" evidence="1">
    <location>
        <begin position="1199"/>
        <end position="1219"/>
    </location>
</feature>
<feature type="compositionally biased region" description="Basic residues" evidence="1">
    <location>
        <begin position="21"/>
        <end position="32"/>
    </location>
</feature>
<feature type="compositionally biased region" description="Basic and acidic residues" evidence="1">
    <location>
        <begin position="1111"/>
        <end position="1120"/>
    </location>
</feature>
<feature type="region of interest" description="Disordered" evidence="1">
    <location>
        <begin position="1"/>
        <end position="105"/>
    </location>
</feature>
<dbReference type="EMBL" id="JBCAWK010000004">
    <property type="protein sequence ID" value="KAK8861651.1"/>
    <property type="molecule type" value="Genomic_DNA"/>
</dbReference>
<feature type="compositionally biased region" description="Basic residues" evidence="1">
    <location>
        <begin position="1098"/>
        <end position="1110"/>
    </location>
</feature>
<feature type="region of interest" description="Disordered" evidence="1">
    <location>
        <begin position="445"/>
        <end position="479"/>
    </location>
</feature>
<sequence>MPPTRASVEAGPSRIPVYQNAHRRTLPHRRLTRQTISQQFEARDEPSGRDRSSSAAPGGYAHSTRERSISFGPLQTDKDATPQPRTRTRMSRHKRNASHQSIHLSPPVRSKPLIRKSLTGSAVLGMTINDRAEILADVAGDCLVTLVRSIHEERPRTGKSGDQDDARKAWDGLYALRQSYIFPPYSPPFPLPTDIIESLHSQVRSSVDPSGLVRAVQLSNLATFIWTILRPDEAGSIMSALDIDDGEDESVAERLTRSKGKWKAKEVDDELVRKVRRRNLILLSAWKKFWLVVVPRNKRTSESALRIWLDLATQVQLLYQCSTTRPTPQLDTSLPRPPSSQIRDLFSPSAVGRYGQWEISEDYDSLDFDQDKMNIEERWNTLAKRRLNELNSVPPEILIRKYPYDIFRQEIMGYIQHDVLGSPTAILLTPGRRRLLIGSAAVAMSSSEPSEESDLAGDDADATSQSEAQHGEGDSRTASPIDFDLLAEIANELDGEQNFPITTDLAGQGDIDGHEWAIKDYVPPRGQEQATPSGRLLANADGALIEAQRAPPRFKWAAKQEDAVQVDWESLSIDGNDSAPQLAIEQTKDDQSESLSQAKTSEQPVPSNVERSNASLRGVSPPIRVARTSHLNSRTTDTPVPYRSNPASAPQNSRSPFQSRSMSVDDEPELHEEERTPEMSGDEEDIADLLPDMNMAQLSARVARTSSNELQTPYEKDEEEDFADLLPDGNILSAGGLLVPPIFPIEAGIDMDAPQQTDNPGNVEPAQTSSQAAYISSRPRKSLEAHQFTLPDEEEDQDDRKLLQHIQRVRALDRQPSVKLEGLPREGEASSQPSRLPLFPRGGRAQVSLLRDDEDPFLVDEDGSSLEPDPLFIIPVDYKPVKSQIHGKLDNTRSTYCRLTGKRKWTKEEELLLYRTVQKVPMHEEYPLRVACALHGEYGSISTTLKWYNAQHMKDKMRVVVSSRLSKGRPVVGRARFWLPKDSQGRREYEQEMAELKREREPSPEVEVETEDDEPDGAASHDERGGGSGQDEEEERDSDSDHDQEEAMEQFIDDDFPEAVIVSSSCKVVREDCNADETQFDIDVDGRSHQSSPPHKPGTGRKTRKTRSTHFHLEAVDESVRPATTAAASAQARADRAAKRKNRNQLATEAPKKAGKRTPTKRARRKSEVVVEIVAAPRPTEQAELETEPATEQELIMRPSHRRQKPKSRKAPTKSKKSVKGVAAQKARKTAQPIANQFPEPETGDVPEADMESESDDMPEDGPVAPDTMEVNGSAGQATQYEDEVDDTAAQQGSPDAEEKQRRAEILKQVLSGP</sequence>
<evidence type="ECO:0000313" key="3">
    <source>
        <dbReference type="Proteomes" id="UP001388673"/>
    </source>
</evidence>
<feature type="compositionally biased region" description="Low complexity" evidence="1">
    <location>
        <begin position="1123"/>
        <end position="1132"/>
    </location>
</feature>
<comment type="caution">
    <text evidence="2">The sequence shown here is derived from an EMBL/GenBank/DDBJ whole genome shotgun (WGS) entry which is preliminary data.</text>
</comment>
<gene>
    <name evidence="2" type="ORF">IAR55_002474</name>
</gene>
<keyword evidence="3" id="KW-1185">Reference proteome</keyword>